<evidence type="ECO:0000256" key="1">
    <source>
        <dbReference type="SAM" id="MobiDB-lite"/>
    </source>
</evidence>
<accession>A0AAD6JLG1</accession>
<dbReference type="AlphaFoldDB" id="A0AAD6JLG1"/>
<comment type="caution">
    <text evidence="2">The sequence shown here is derived from an EMBL/GenBank/DDBJ whole genome shotgun (WGS) entry which is preliminary data.</text>
</comment>
<keyword evidence="3" id="KW-1185">Reference proteome</keyword>
<evidence type="ECO:0000313" key="2">
    <source>
        <dbReference type="EMBL" id="KAJ6406953.1"/>
    </source>
</evidence>
<name>A0AAD6JLG1_9ROSI</name>
<feature type="compositionally biased region" description="Low complexity" evidence="1">
    <location>
        <begin position="37"/>
        <end position="49"/>
    </location>
</feature>
<feature type="region of interest" description="Disordered" evidence="1">
    <location>
        <begin position="30"/>
        <end position="76"/>
    </location>
</feature>
<reference evidence="2 3" key="1">
    <citation type="journal article" date="2023" name="Int. J. Mol. Sci.">
        <title>De Novo Assembly and Annotation of 11 Diverse Shrub Willow (Salix) Genomes Reveals Novel Gene Organization in Sex-Linked Regions.</title>
        <authorList>
            <person name="Hyden B."/>
            <person name="Feng K."/>
            <person name="Yates T.B."/>
            <person name="Jawdy S."/>
            <person name="Cereghino C."/>
            <person name="Smart L.B."/>
            <person name="Muchero W."/>
        </authorList>
    </citation>
    <scope>NUCLEOTIDE SEQUENCE [LARGE SCALE GENOMIC DNA]</scope>
    <source>
        <tissue evidence="2">Shoot tip</tissue>
    </source>
</reference>
<sequence length="114" mass="12492">MAKNKKKNISSRLKKQDRLRQEQIVLALVLPIPSTPTPSSSSGSSPTKSSHSHGRFGPCHGYEDSGEKEDDSGSKMCKEDEAHAYKFFFSSPMLSKVLEDGLVIHGSHAHPISQ</sequence>
<feature type="compositionally biased region" description="Basic and acidic residues" evidence="1">
    <location>
        <begin position="61"/>
        <end position="76"/>
    </location>
</feature>
<gene>
    <name evidence="2" type="ORF">OIU84_010463</name>
</gene>
<dbReference type="Proteomes" id="UP001162972">
    <property type="component" value="Chromosome 6"/>
</dbReference>
<dbReference type="EMBL" id="JAPFFJ010000016">
    <property type="protein sequence ID" value="KAJ6406953.1"/>
    <property type="molecule type" value="Genomic_DNA"/>
</dbReference>
<organism evidence="2 3">
    <name type="scientific">Salix udensis</name>
    <dbReference type="NCBI Taxonomy" id="889485"/>
    <lineage>
        <taxon>Eukaryota</taxon>
        <taxon>Viridiplantae</taxon>
        <taxon>Streptophyta</taxon>
        <taxon>Embryophyta</taxon>
        <taxon>Tracheophyta</taxon>
        <taxon>Spermatophyta</taxon>
        <taxon>Magnoliopsida</taxon>
        <taxon>eudicotyledons</taxon>
        <taxon>Gunneridae</taxon>
        <taxon>Pentapetalae</taxon>
        <taxon>rosids</taxon>
        <taxon>fabids</taxon>
        <taxon>Malpighiales</taxon>
        <taxon>Salicaceae</taxon>
        <taxon>Saliceae</taxon>
        <taxon>Salix</taxon>
    </lineage>
</organism>
<evidence type="ECO:0000313" key="3">
    <source>
        <dbReference type="Proteomes" id="UP001162972"/>
    </source>
</evidence>
<protein>
    <submittedName>
        <fullName evidence="2">Uncharacterized protein</fullName>
    </submittedName>
</protein>
<proteinExistence type="predicted"/>